<dbReference type="SUPFAM" id="SSF53756">
    <property type="entry name" value="UDP-Glycosyltransferase/glycogen phosphorylase"/>
    <property type="match status" value="1"/>
</dbReference>
<evidence type="ECO:0008006" key="8">
    <source>
        <dbReference type="Google" id="ProtNLM"/>
    </source>
</evidence>
<proteinExistence type="predicted"/>
<dbReference type="PANTHER" id="PTHR12526">
    <property type="entry name" value="GLYCOSYLTRANSFERASE"/>
    <property type="match status" value="1"/>
</dbReference>
<gene>
    <name evidence="6" type="ORF">GCM10022262_18020</name>
</gene>
<comment type="caution">
    <text evidence="6">The sequence shown here is derived from an EMBL/GenBank/DDBJ whole genome shotgun (WGS) entry which is preliminary data.</text>
</comment>
<evidence type="ECO:0000313" key="7">
    <source>
        <dbReference type="Proteomes" id="UP001499841"/>
    </source>
</evidence>
<dbReference type="InterPro" id="IPR029044">
    <property type="entry name" value="Nucleotide-diphossugar_trans"/>
</dbReference>
<dbReference type="Pfam" id="PF00534">
    <property type="entry name" value="Glycos_transf_1"/>
    <property type="match status" value="1"/>
</dbReference>
<evidence type="ECO:0000256" key="1">
    <source>
        <dbReference type="ARBA" id="ARBA00022676"/>
    </source>
</evidence>
<feature type="compositionally biased region" description="Low complexity" evidence="3">
    <location>
        <begin position="183"/>
        <end position="194"/>
    </location>
</feature>
<keyword evidence="1" id="KW-0328">Glycosyltransferase</keyword>
<name>A0ABP8EUL0_9MICO</name>
<feature type="domain" description="Glycosyltransferase 2-like" evidence="5">
    <location>
        <begin position="470"/>
        <end position="589"/>
    </location>
</feature>
<evidence type="ECO:0000259" key="5">
    <source>
        <dbReference type="Pfam" id="PF13632"/>
    </source>
</evidence>
<dbReference type="InterPro" id="IPR001296">
    <property type="entry name" value="Glyco_trans_1"/>
</dbReference>
<protein>
    <recommendedName>
        <fullName evidence="8">D-inositol 3-phosphate glycosyltransferase</fullName>
    </recommendedName>
</protein>
<evidence type="ECO:0000313" key="6">
    <source>
        <dbReference type="EMBL" id="GAA4287443.1"/>
    </source>
</evidence>
<dbReference type="Proteomes" id="UP001499841">
    <property type="component" value="Unassembled WGS sequence"/>
</dbReference>
<evidence type="ECO:0000259" key="4">
    <source>
        <dbReference type="Pfam" id="PF00534"/>
    </source>
</evidence>
<dbReference type="SUPFAM" id="SSF53448">
    <property type="entry name" value="Nucleotide-diphospho-sugar transferases"/>
    <property type="match status" value="1"/>
</dbReference>
<evidence type="ECO:0000256" key="3">
    <source>
        <dbReference type="SAM" id="MobiDB-lite"/>
    </source>
</evidence>
<accession>A0ABP8EUL0</accession>
<feature type="region of interest" description="Disordered" evidence="3">
    <location>
        <begin position="176"/>
        <end position="208"/>
    </location>
</feature>
<sequence>MRVLRISHSAVVDAWRERERAVRRRGIDVRLLSARRWDGGGAQVPLGPRAGEDVAGVATLGRHPALFLYDPRPVWRALGEHWDVLDIHEEPFALATAEVLLLRALRRRRPPYLLYSAQNIDKRYPLPFRLLERRALTGASAVSVCNSAAGAIVRRKGFPGTADIVPLGVDTAAFAVGHDDGPADAPGGDGPAEAPGEDGPDDGGAAPRVRAGYVGRLAPHKGVDVLLDAVAGDPRLTLTIAGSGPDAGRVRDRIATLGLADRVVMAGHVPHERLPDLYRGLDILAVPSLTTPSWLEQFGRVAVEAMASGVPVVASDSGALPDVVGGAGLLVPPGDPAALRAALVRVGEDAALAGRMRAAGLRRARECDWEAVADRYAAMYRRVARRHDGGRPEHGPEIVVVAFGAPELLARALAPLAGLPVTVVDNSSDPRVAAVTAEAGARYVDPGRNGGFAAGVNAALSDRLVPGGDVLLLNPDAVVTPEAVARLHRHLLADPRLGSVAPAQVDAAGRRARVAWPFPSPAGTWAEAVGLGRLRRRPGFVVGSVLLLRAEALEQVGAFDERFFLYAEETDWAYRASLLGWRHREVTAVTALHQGAGTSTDPGRREVHFHASQERYLRKHHGAAGWQLARAGQVLGAGARAVLLGGTARAGARDRLRLYLRGPVRVEASLGRPR</sequence>
<dbReference type="Pfam" id="PF13632">
    <property type="entry name" value="Glyco_trans_2_3"/>
    <property type="match status" value="1"/>
</dbReference>
<organism evidence="6 7">
    <name type="scientific">Georgenia daeguensis</name>
    <dbReference type="NCBI Taxonomy" id="908355"/>
    <lineage>
        <taxon>Bacteria</taxon>
        <taxon>Bacillati</taxon>
        <taxon>Actinomycetota</taxon>
        <taxon>Actinomycetes</taxon>
        <taxon>Micrococcales</taxon>
        <taxon>Bogoriellaceae</taxon>
        <taxon>Georgenia</taxon>
    </lineage>
</organism>
<dbReference type="RefSeq" id="WP_345040104.1">
    <property type="nucleotide sequence ID" value="NZ_BAABBA010000007.1"/>
</dbReference>
<keyword evidence="7" id="KW-1185">Reference proteome</keyword>
<dbReference type="Gene3D" id="3.90.550.10">
    <property type="entry name" value="Spore Coat Polysaccharide Biosynthesis Protein SpsA, Chain A"/>
    <property type="match status" value="1"/>
</dbReference>
<dbReference type="Gene3D" id="3.40.50.2000">
    <property type="entry name" value="Glycogen Phosphorylase B"/>
    <property type="match status" value="2"/>
</dbReference>
<keyword evidence="2" id="KW-0808">Transferase</keyword>
<evidence type="ECO:0000256" key="2">
    <source>
        <dbReference type="ARBA" id="ARBA00022679"/>
    </source>
</evidence>
<dbReference type="InterPro" id="IPR001173">
    <property type="entry name" value="Glyco_trans_2-like"/>
</dbReference>
<reference evidence="7" key="1">
    <citation type="journal article" date="2019" name="Int. J. Syst. Evol. Microbiol.">
        <title>The Global Catalogue of Microorganisms (GCM) 10K type strain sequencing project: providing services to taxonomists for standard genome sequencing and annotation.</title>
        <authorList>
            <consortium name="The Broad Institute Genomics Platform"/>
            <consortium name="The Broad Institute Genome Sequencing Center for Infectious Disease"/>
            <person name="Wu L."/>
            <person name="Ma J."/>
        </authorList>
    </citation>
    <scope>NUCLEOTIDE SEQUENCE [LARGE SCALE GENOMIC DNA]</scope>
    <source>
        <strain evidence="7">JCM 17459</strain>
    </source>
</reference>
<dbReference type="EMBL" id="BAABBA010000007">
    <property type="protein sequence ID" value="GAA4287443.1"/>
    <property type="molecule type" value="Genomic_DNA"/>
</dbReference>
<feature type="domain" description="Glycosyl transferase family 1" evidence="4">
    <location>
        <begin position="212"/>
        <end position="360"/>
    </location>
</feature>
<dbReference type="PANTHER" id="PTHR12526:SF510">
    <property type="entry name" value="D-INOSITOL 3-PHOSPHATE GLYCOSYLTRANSFERASE"/>
    <property type="match status" value="1"/>
</dbReference>